<organism evidence="1 2">
    <name type="scientific">Eumeta variegata</name>
    <name type="common">Bagworm moth</name>
    <name type="synonym">Eumeta japonica</name>
    <dbReference type="NCBI Taxonomy" id="151549"/>
    <lineage>
        <taxon>Eukaryota</taxon>
        <taxon>Metazoa</taxon>
        <taxon>Ecdysozoa</taxon>
        <taxon>Arthropoda</taxon>
        <taxon>Hexapoda</taxon>
        <taxon>Insecta</taxon>
        <taxon>Pterygota</taxon>
        <taxon>Neoptera</taxon>
        <taxon>Endopterygota</taxon>
        <taxon>Lepidoptera</taxon>
        <taxon>Glossata</taxon>
        <taxon>Ditrysia</taxon>
        <taxon>Tineoidea</taxon>
        <taxon>Psychidae</taxon>
        <taxon>Oiketicinae</taxon>
        <taxon>Eumeta</taxon>
    </lineage>
</organism>
<dbReference type="EMBL" id="BGZK01000012">
    <property type="protein sequence ID" value="GBP04111.1"/>
    <property type="molecule type" value="Genomic_DNA"/>
</dbReference>
<dbReference type="Proteomes" id="UP000299102">
    <property type="component" value="Unassembled WGS sequence"/>
</dbReference>
<evidence type="ECO:0000313" key="2">
    <source>
        <dbReference type="Proteomes" id="UP000299102"/>
    </source>
</evidence>
<gene>
    <name evidence="1" type="ORF">EVAR_74844_1</name>
</gene>
<accession>A0A4C1SSS8</accession>
<dbReference type="AlphaFoldDB" id="A0A4C1SSS8"/>
<comment type="caution">
    <text evidence="1">The sequence shown here is derived from an EMBL/GenBank/DDBJ whole genome shotgun (WGS) entry which is preliminary data.</text>
</comment>
<evidence type="ECO:0000313" key="1">
    <source>
        <dbReference type="EMBL" id="GBP04111.1"/>
    </source>
</evidence>
<keyword evidence="2" id="KW-1185">Reference proteome</keyword>
<protein>
    <submittedName>
        <fullName evidence="1">Uncharacterized protein</fullName>
    </submittedName>
</protein>
<proteinExistence type="predicted"/>
<name>A0A4C1SSS8_EUMVA</name>
<sequence>MRLKAAYENSTNDFLAARPLPAYRCGGTTLAAAAVGIATATTDNYRRRLRAGTGATMASSGRETLNDALSIWLVVVAGAKGDNS</sequence>
<reference evidence="1 2" key="1">
    <citation type="journal article" date="2019" name="Commun. Biol.">
        <title>The bagworm genome reveals a unique fibroin gene that provides high tensile strength.</title>
        <authorList>
            <person name="Kono N."/>
            <person name="Nakamura H."/>
            <person name="Ohtoshi R."/>
            <person name="Tomita M."/>
            <person name="Numata K."/>
            <person name="Arakawa K."/>
        </authorList>
    </citation>
    <scope>NUCLEOTIDE SEQUENCE [LARGE SCALE GENOMIC DNA]</scope>
</reference>